<keyword evidence="2" id="KW-0067">ATP-binding</keyword>
<name>A0A9K3GDU7_9EUKA</name>
<dbReference type="GO" id="GO:0030687">
    <property type="term" value="C:preribosome, large subunit precursor"/>
    <property type="evidence" value="ECO:0007669"/>
    <property type="project" value="TreeGrafter"/>
</dbReference>
<evidence type="ECO:0000256" key="1">
    <source>
        <dbReference type="ARBA" id="ARBA00022741"/>
    </source>
</evidence>
<dbReference type="AlphaFoldDB" id="A0A9K3GDU7"/>
<dbReference type="GO" id="GO:0005634">
    <property type="term" value="C:nucleus"/>
    <property type="evidence" value="ECO:0007669"/>
    <property type="project" value="TreeGrafter"/>
</dbReference>
<dbReference type="SUPFAM" id="SSF52540">
    <property type="entry name" value="P-loop containing nucleoside triphosphate hydrolases"/>
    <property type="match status" value="1"/>
</dbReference>
<dbReference type="Proteomes" id="UP000265618">
    <property type="component" value="Unassembled WGS sequence"/>
</dbReference>
<evidence type="ECO:0000259" key="3">
    <source>
        <dbReference type="Pfam" id="PF07728"/>
    </source>
</evidence>
<dbReference type="PANTHER" id="PTHR48103">
    <property type="entry name" value="MIDASIN-RELATED"/>
    <property type="match status" value="1"/>
</dbReference>
<evidence type="ECO:0000313" key="5">
    <source>
        <dbReference type="EMBL" id="GIQ80189.1"/>
    </source>
</evidence>
<evidence type="ECO:0000259" key="4">
    <source>
        <dbReference type="Pfam" id="PF17867"/>
    </source>
</evidence>
<dbReference type="InterPro" id="IPR040848">
    <property type="entry name" value="AAA_lid_7"/>
</dbReference>
<evidence type="ECO:0000313" key="6">
    <source>
        <dbReference type="Proteomes" id="UP000265618"/>
    </source>
</evidence>
<evidence type="ECO:0000256" key="2">
    <source>
        <dbReference type="ARBA" id="ARBA00022840"/>
    </source>
</evidence>
<accession>A0A9K3GDU7</accession>
<dbReference type="GO" id="GO:0000027">
    <property type="term" value="P:ribosomal large subunit assembly"/>
    <property type="evidence" value="ECO:0007669"/>
    <property type="project" value="TreeGrafter"/>
</dbReference>
<dbReference type="PANTHER" id="PTHR48103:SF2">
    <property type="entry name" value="MIDASIN"/>
    <property type="match status" value="1"/>
</dbReference>
<dbReference type="OrthoDB" id="5186at2759"/>
<dbReference type="EMBL" id="BDIP01000119">
    <property type="protein sequence ID" value="GIQ80189.1"/>
    <property type="molecule type" value="Genomic_DNA"/>
</dbReference>
<feature type="domain" description="Midasin AAA lid" evidence="4">
    <location>
        <begin position="2"/>
        <end position="65"/>
    </location>
</feature>
<reference evidence="5 6" key="1">
    <citation type="journal article" date="2018" name="PLoS ONE">
        <title>The draft genome of Kipferlia bialata reveals reductive genome evolution in fornicate parasites.</title>
        <authorList>
            <person name="Tanifuji G."/>
            <person name="Takabayashi S."/>
            <person name="Kume K."/>
            <person name="Takagi M."/>
            <person name="Nakayama T."/>
            <person name="Kamikawa R."/>
            <person name="Inagaki Y."/>
            <person name="Hashimoto T."/>
        </authorList>
    </citation>
    <scope>NUCLEOTIDE SEQUENCE [LARGE SCALE GENOMIC DNA]</scope>
    <source>
        <strain evidence="5">NY0173</strain>
    </source>
</reference>
<feature type="domain" description="ATPase dynein-related AAA" evidence="3">
    <location>
        <begin position="129"/>
        <end position="280"/>
    </location>
</feature>
<dbReference type="Gene3D" id="3.40.50.300">
    <property type="entry name" value="P-loop containing nucleotide triphosphate hydrolases"/>
    <property type="match status" value="1"/>
</dbReference>
<sequence>MSGAPWEINLRDVLRWCDLSLFLAEGDTASPLDPTTAIDTLFVHRLRTCADRKRAASLCQTHFGTAYEESVVLRHEISISDTTLSVNGVCLDRRPETGGKGSKESDMVVPASSLPALSSIIRGVGIGAPILLVGPPSCGKTSLVQAVADVCRIPLQRLSLSAVSDTSDLLGSYEQRVAEGDGEGKESGSRFVWVDGVVTQSVARGDWLLIEGANLAPVAVMDRLNRLLERAGPSAGDLLLPEQGATSDGHVRTVKRHPSFRIFMEYDEGYGDVSRALRNRCVELYLGPIRERELAPLPSNDPDHLVSADRPEDEPLFVVETESYLSCSPVHEYTRLPLLIQHGAVSKRGFGKTKGKKAKRGAKSSKIKASALQDALDIDAGTQGDSLTQACVISAVQPVLKAKLGYSTADTLFRLLGKDHRQMPERTPSDKETFLRSVYTPTFCALSTEERLDARSLSNCLIADACAASTESEESGSDSGSRLGGVLSAWWMALANGSSDTLELSTSLDALCLSNPEAGSVLARSNTATTLHRLASALVAHVHHTRQVGRMDVSVLLVLHAVLTAIECDTIGVTPSALVASVISACVRHILSSESDTLEKGEDGESVLVHSMMETLTTYQELPTPLSLSYSSVQSVMGALRGETETVSLFAKRRNTLRLNSLSVYPKAQREMLTSAERPTVLDYMMSCLKALSPCAPSATGLCASSEEHTPTGVDFIVSLSQVVSSLFRTVDTDKPVDTLVVKREGDDEAEEEDQKAKVFVPQALPIPASALFASSETLFLLLRKASACVSGPIFRLKGELDTLSDTIDRVKAILAMQERWDGGAEQLASLAHVLSLVSGTEPADDTPPVRDTARQYLSTLRPLRPRHRATEAVPPVSTPLAFLASLQAAAPLPPALSCAASAVFSHMEAEGVGGSGSEGDLCTVSAVWYLMGAALALSLNPSGAPDPVREQATNSARYTLSRALIGQAWQQGRVEVMRKTGILVPPVSSITPSASASEGVSGYISSVSPALSCLNTALCNIDREEKGERESRPVQTEDEHKLVRPDGDELYVRISTGFARLGLCSSEEGLASLFTTIYRVGTKEGETQEERERALTSCVELILSNYIGIDRFIKDIQQPSMLDHYPDVVLPLCVALRTLQTGLGLALLMLNNRRQIHAANIATVNKRVMGVHYSESASGSTGPVRPLYNLL</sequence>
<keyword evidence="6" id="KW-1185">Reference proteome</keyword>
<dbReference type="GO" id="GO:0000055">
    <property type="term" value="P:ribosomal large subunit export from nucleus"/>
    <property type="evidence" value="ECO:0007669"/>
    <property type="project" value="TreeGrafter"/>
</dbReference>
<proteinExistence type="predicted"/>
<keyword evidence="1" id="KW-0547">Nucleotide-binding</keyword>
<gene>
    <name evidence="5" type="ORF">KIPB_000948</name>
</gene>
<protein>
    <submittedName>
        <fullName evidence="5">Midasin</fullName>
    </submittedName>
</protein>
<dbReference type="Pfam" id="PF17867">
    <property type="entry name" value="AAA_lid_7"/>
    <property type="match status" value="1"/>
</dbReference>
<dbReference type="InterPro" id="IPR011704">
    <property type="entry name" value="ATPase_dyneun-rel_AAA"/>
</dbReference>
<dbReference type="Pfam" id="PF07728">
    <property type="entry name" value="AAA_5"/>
    <property type="match status" value="1"/>
</dbReference>
<dbReference type="GO" id="GO:0005524">
    <property type="term" value="F:ATP binding"/>
    <property type="evidence" value="ECO:0007669"/>
    <property type="project" value="UniProtKB-KW"/>
</dbReference>
<comment type="caution">
    <text evidence="5">The sequence shown here is derived from an EMBL/GenBank/DDBJ whole genome shotgun (WGS) entry which is preliminary data.</text>
</comment>
<organism evidence="5 6">
    <name type="scientific">Kipferlia bialata</name>
    <dbReference type="NCBI Taxonomy" id="797122"/>
    <lineage>
        <taxon>Eukaryota</taxon>
        <taxon>Metamonada</taxon>
        <taxon>Carpediemonas-like organisms</taxon>
        <taxon>Kipferlia</taxon>
    </lineage>
</organism>
<dbReference type="GO" id="GO:0016887">
    <property type="term" value="F:ATP hydrolysis activity"/>
    <property type="evidence" value="ECO:0007669"/>
    <property type="project" value="InterPro"/>
</dbReference>
<dbReference type="InterPro" id="IPR027417">
    <property type="entry name" value="P-loop_NTPase"/>
</dbReference>